<protein>
    <recommendedName>
        <fullName evidence="4">ADP-heptose--LPS heptosyltransferase 2</fullName>
    </recommendedName>
</protein>
<reference evidence="3" key="1">
    <citation type="submission" date="2019-08" db="EMBL/GenBank/DDBJ databases">
        <authorList>
            <person name="Kucharzyk K."/>
            <person name="Murdoch R.W."/>
            <person name="Higgins S."/>
            <person name="Loffler F."/>
        </authorList>
    </citation>
    <scope>NUCLEOTIDE SEQUENCE</scope>
</reference>
<proteinExistence type="predicted"/>
<evidence type="ECO:0008006" key="4">
    <source>
        <dbReference type="Google" id="ProtNLM"/>
    </source>
</evidence>
<dbReference type="Gene3D" id="3.40.50.2000">
    <property type="entry name" value="Glycogen Phosphorylase B"/>
    <property type="match status" value="1"/>
</dbReference>
<dbReference type="InterPro" id="IPR051199">
    <property type="entry name" value="LPS_LOS_Heptosyltrfase"/>
</dbReference>
<evidence type="ECO:0000256" key="2">
    <source>
        <dbReference type="ARBA" id="ARBA00022679"/>
    </source>
</evidence>
<keyword evidence="2" id="KW-0808">Transferase</keyword>
<evidence type="ECO:0000256" key="1">
    <source>
        <dbReference type="ARBA" id="ARBA00022676"/>
    </source>
</evidence>
<dbReference type="Pfam" id="PF01075">
    <property type="entry name" value="Glyco_transf_9"/>
    <property type="match status" value="1"/>
</dbReference>
<dbReference type="PANTHER" id="PTHR30160">
    <property type="entry name" value="TETRAACYLDISACCHARIDE 4'-KINASE-RELATED"/>
    <property type="match status" value="1"/>
</dbReference>
<sequence>MHLAAAVGTPVIALFGPTDPCRNGPYGERNKVLITPWECRGCWKRKCPKNIECLAGISPETVYLNIKAQIDHN</sequence>
<dbReference type="GO" id="GO:0009244">
    <property type="term" value="P:lipopolysaccharide core region biosynthetic process"/>
    <property type="evidence" value="ECO:0007669"/>
    <property type="project" value="TreeGrafter"/>
</dbReference>
<dbReference type="GO" id="GO:0008713">
    <property type="term" value="F:ADP-heptose-lipopolysaccharide heptosyltransferase activity"/>
    <property type="evidence" value="ECO:0007669"/>
    <property type="project" value="TreeGrafter"/>
</dbReference>
<dbReference type="PANTHER" id="PTHR30160:SF1">
    <property type="entry name" value="LIPOPOLYSACCHARIDE 1,2-N-ACETYLGLUCOSAMINETRANSFERASE-RELATED"/>
    <property type="match status" value="1"/>
</dbReference>
<dbReference type="EMBL" id="VSSQ01010569">
    <property type="protein sequence ID" value="MPM44674.1"/>
    <property type="molecule type" value="Genomic_DNA"/>
</dbReference>
<dbReference type="GO" id="GO:0005829">
    <property type="term" value="C:cytosol"/>
    <property type="evidence" value="ECO:0007669"/>
    <property type="project" value="TreeGrafter"/>
</dbReference>
<accession>A0A645A4G9</accession>
<gene>
    <name evidence="3" type="ORF">SDC9_91353</name>
</gene>
<evidence type="ECO:0000313" key="3">
    <source>
        <dbReference type="EMBL" id="MPM44674.1"/>
    </source>
</evidence>
<dbReference type="SUPFAM" id="SSF53756">
    <property type="entry name" value="UDP-Glycosyltransferase/glycogen phosphorylase"/>
    <property type="match status" value="1"/>
</dbReference>
<dbReference type="InterPro" id="IPR002201">
    <property type="entry name" value="Glyco_trans_9"/>
</dbReference>
<keyword evidence="1" id="KW-0328">Glycosyltransferase</keyword>
<dbReference type="AlphaFoldDB" id="A0A645A4G9"/>
<comment type="caution">
    <text evidence="3">The sequence shown here is derived from an EMBL/GenBank/DDBJ whole genome shotgun (WGS) entry which is preliminary data.</text>
</comment>
<name>A0A645A4G9_9ZZZZ</name>
<organism evidence="3">
    <name type="scientific">bioreactor metagenome</name>
    <dbReference type="NCBI Taxonomy" id="1076179"/>
    <lineage>
        <taxon>unclassified sequences</taxon>
        <taxon>metagenomes</taxon>
        <taxon>ecological metagenomes</taxon>
    </lineage>
</organism>